<keyword evidence="2" id="KW-1185">Reference proteome</keyword>
<evidence type="ECO:0000313" key="1">
    <source>
        <dbReference type="EMBL" id="GBP31717.1"/>
    </source>
</evidence>
<gene>
    <name evidence="1" type="ORF">EVAR_4953_1</name>
</gene>
<name>A0A4C1V0C9_EUMVA</name>
<dbReference type="EMBL" id="BGZK01000250">
    <property type="protein sequence ID" value="GBP31717.1"/>
    <property type="molecule type" value="Genomic_DNA"/>
</dbReference>
<accession>A0A4C1V0C9</accession>
<proteinExistence type="predicted"/>
<protein>
    <submittedName>
        <fullName evidence="1">Uncharacterized protein</fullName>
    </submittedName>
</protein>
<sequence length="118" mass="13707">MNYRATPRVTFGLSNFLIHEMNTLNGPVKKKKTLIRSSHQERYRVLHSAGSEPNRSNANFTPTKKIIRKFFNSRGALNYAWNSYGVETLTKRILLYVTNHYVYVLCSDEGTRRPCHNV</sequence>
<reference evidence="1 2" key="1">
    <citation type="journal article" date="2019" name="Commun. Biol.">
        <title>The bagworm genome reveals a unique fibroin gene that provides high tensile strength.</title>
        <authorList>
            <person name="Kono N."/>
            <person name="Nakamura H."/>
            <person name="Ohtoshi R."/>
            <person name="Tomita M."/>
            <person name="Numata K."/>
            <person name="Arakawa K."/>
        </authorList>
    </citation>
    <scope>NUCLEOTIDE SEQUENCE [LARGE SCALE GENOMIC DNA]</scope>
</reference>
<organism evidence="1 2">
    <name type="scientific">Eumeta variegata</name>
    <name type="common">Bagworm moth</name>
    <name type="synonym">Eumeta japonica</name>
    <dbReference type="NCBI Taxonomy" id="151549"/>
    <lineage>
        <taxon>Eukaryota</taxon>
        <taxon>Metazoa</taxon>
        <taxon>Ecdysozoa</taxon>
        <taxon>Arthropoda</taxon>
        <taxon>Hexapoda</taxon>
        <taxon>Insecta</taxon>
        <taxon>Pterygota</taxon>
        <taxon>Neoptera</taxon>
        <taxon>Endopterygota</taxon>
        <taxon>Lepidoptera</taxon>
        <taxon>Glossata</taxon>
        <taxon>Ditrysia</taxon>
        <taxon>Tineoidea</taxon>
        <taxon>Psychidae</taxon>
        <taxon>Oiketicinae</taxon>
        <taxon>Eumeta</taxon>
    </lineage>
</organism>
<dbReference type="AlphaFoldDB" id="A0A4C1V0C9"/>
<evidence type="ECO:0000313" key="2">
    <source>
        <dbReference type="Proteomes" id="UP000299102"/>
    </source>
</evidence>
<comment type="caution">
    <text evidence="1">The sequence shown here is derived from an EMBL/GenBank/DDBJ whole genome shotgun (WGS) entry which is preliminary data.</text>
</comment>
<dbReference type="Proteomes" id="UP000299102">
    <property type="component" value="Unassembled WGS sequence"/>
</dbReference>